<reference evidence="3" key="2">
    <citation type="submission" date="2023-05" db="EMBL/GenBank/DDBJ databases">
        <authorList>
            <consortium name="Lawrence Berkeley National Laboratory"/>
            <person name="Steindorff A."/>
            <person name="Hensen N."/>
            <person name="Bonometti L."/>
            <person name="Westerberg I."/>
            <person name="Brannstrom I.O."/>
            <person name="Guillou S."/>
            <person name="Cros-Aarteil S."/>
            <person name="Calhoun S."/>
            <person name="Haridas S."/>
            <person name="Kuo A."/>
            <person name="Mondo S."/>
            <person name="Pangilinan J."/>
            <person name="Riley R."/>
            <person name="Labutti K."/>
            <person name="Andreopoulos B."/>
            <person name="Lipzen A."/>
            <person name="Chen C."/>
            <person name="Yanf M."/>
            <person name="Daum C."/>
            <person name="Ng V."/>
            <person name="Clum A."/>
            <person name="Ohm R."/>
            <person name="Martin F."/>
            <person name="Silar P."/>
            <person name="Natvig D."/>
            <person name="Lalanne C."/>
            <person name="Gautier V."/>
            <person name="Ament-Velasquez S.L."/>
            <person name="Kruys A."/>
            <person name="Hutchinson M.I."/>
            <person name="Powell A.J."/>
            <person name="Barry K."/>
            <person name="Miller A.N."/>
            <person name="Grigoriev I.V."/>
            <person name="Debuchy R."/>
            <person name="Gladieux P."/>
            <person name="Thoren M.H."/>
            <person name="Johannesson H."/>
        </authorList>
    </citation>
    <scope>NUCLEOTIDE SEQUENCE</scope>
    <source>
        <strain evidence="3">CBS 508.74</strain>
    </source>
</reference>
<evidence type="ECO:0008006" key="5">
    <source>
        <dbReference type="Google" id="ProtNLM"/>
    </source>
</evidence>
<dbReference type="Proteomes" id="UP001302812">
    <property type="component" value="Unassembled WGS sequence"/>
</dbReference>
<keyword evidence="2" id="KW-0732">Signal</keyword>
<comment type="caution">
    <text evidence="3">The sequence shown here is derived from an EMBL/GenBank/DDBJ whole genome shotgun (WGS) entry which is preliminary data.</text>
</comment>
<feature type="signal peptide" evidence="2">
    <location>
        <begin position="1"/>
        <end position="19"/>
    </location>
</feature>
<sequence length="173" mass="17186">MKPVTYGTLFLGLLSSALAQTTSLGPSPTESVGCVPHNDHWDCEGPAVTSTGTTVVISTVTSATTTATETHHDHDHDEDGEDEHTDEAGTGSLAPSPTESVGCEPHGDHWHCEGPASATQSGSGAVTTTGTVTTTAPGNAAVTSTSSPTGAAVRHEATGMAIAGLVAVAALAL</sequence>
<dbReference type="EMBL" id="MU853357">
    <property type="protein sequence ID" value="KAK4109358.1"/>
    <property type="molecule type" value="Genomic_DNA"/>
</dbReference>
<proteinExistence type="predicted"/>
<reference evidence="3" key="1">
    <citation type="journal article" date="2023" name="Mol. Phylogenet. Evol.">
        <title>Genome-scale phylogeny and comparative genomics of the fungal order Sordariales.</title>
        <authorList>
            <person name="Hensen N."/>
            <person name="Bonometti L."/>
            <person name="Westerberg I."/>
            <person name="Brannstrom I.O."/>
            <person name="Guillou S."/>
            <person name="Cros-Aarteil S."/>
            <person name="Calhoun S."/>
            <person name="Haridas S."/>
            <person name="Kuo A."/>
            <person name="Mondo S."/>
            <person name="Pangilinan J."/>
            <person name="Riley R."/>
            <person name="LaButti K."/>
            <person name="Andreopoulos B."/>
            <person name="Lipzen A."/>
            <person name="Chen C."/>
            <person name="Yan M."/>
            <person name="Daum C."/>
            <person name="Ng V."/>
            <person name="Clum A."/>
            <person name="Steindorff A."/>
            <person name="Ohm R.A."/>
            <person name="Martin F."/>
            <person name="Silar P."/>
            <person name="Natvig D.O."/>
            <person name="Lalanne C."/>
            <person name="Gautier V."/>
            <person name="Ament-Velasquez S.L."/>
            <person name="Kruys A."/>
            <person name="Hutchinson M.I."/>
            <person name="Powell A.J."/>
            <person name="Barry K."/>
            <person name="Miller A.N."/>
            <person name="Grigoriev I.V."/>
            <person name="Debuchy R."/>
            <person name="Gladieux P."/>
            <person name="Hiltunen Thoren M."/>
            <person name="Johannesson H."/>
        </authorList>
    </citation>
    <scope>NUCLEOTIDE SEQUENCE</scope>
    <source>
        <strain evidence="3">CBS 508.74</strain>
    </source>
</reference>
<evidence type="ECO:0000313" key="4">
    <source>
        <dbReference type="Proteomes" id="UP001302812"/>
    </source>
</evidence>
<evidence type="ECO:0000313" key="3">
    <source>
        <dbReference type="EMBL" id="KAK4109358.1"/>
    </source>
</evidence>
<name>A0AAN6QFL8_9PEZI</name>
<dbReference type="RefSeq" id="XP_064666928.1">
    <property type="nucleotide sequence ID" value="XM_064815920.1"/>
</dbReference>
<feature type="compositionally biased region" description="Low complexity" evidence="1">
    <location>
        <begin position="116"/>
        <end position="143"/>
    </location>
</feature>
<evidence type="ECO:0000256" key="2">
    <source>
        <dbReference type="SAM" id="SignalP"/>
    </source>
</evidence>
<accession>A0AAN6QFL8</accession>
<gene>
    <name evidence="3" type="ORF">N656DRAFT_783288</name>
</gene>
<protein>
    <recommendedName>
        <fullName evidence="5">GPI anchored protein</fullName>
    </recommendedName>
</protein>
<dbReference type="GeneID" id="89940045"/>
<feature type="region of interest" description="Disordered" evidence="1">
    <location>
        <begin position="64"/>
        <end position="147"/>
    </location>
</feature>
<keyword evidence="4" id="KW-1185">Reference proteome</keyword>
<organism evidence="3 4">
    <name type="scientific">Canariomyces notabilis</name>
    <dbReference type="NCBI Taxonomy" id="2074819"/>
    <lineage>
        <taxon>Eukaryota</taxon>
        <taxon>Fungi</taxon>
        <taxon>Dikarya</taxon>
        <taxon>Ascomycota</taxon>
        <taxon>Pezizomycotina</taxon>
        <taxon>Sordariomycetes</taxon>
        <taxon>Sordariomycetidae</taxon>
        <taxon>Sordariales</taxon>
        <taxon>Chaetomiaceae</taxon>
        <taxon>Canariomyces</taxon>
    </lineage>
</organism>
<evidence type="ECO:0000256" key="1">
    <source>
        <dbReference type="SAM" id="MobiDB-lite"/>
    </source>
</evidence>
<dbReference type="AlphaFoldDB" id="A0AAN6QFL8"/>
<feature type="chain" id="PRO_5042859248" description="GPI anchored protein" evidence="2">
    <location>
        <begin position="20"/>
        <end position="173"/>
    </location>
</feature>